<dbReference type="EMBL" id="KB405095">
    <property type="protein sequence ID" value="EMF52000.1"/>
    <property type="molecule type" value="Genomic_DNA"/>
</dbReference>
<dbReference type="Proteomes" id="UP000030760">
    <property type="component" value="Unassembled WGS sequence"/>
</dbReference>
<gene>
    <name evidence="2" type="ORF">SBD_6522</name>
</gene>
<name>M3FGH2_9ACTN</name>
<feature type="region of interest" description="Disordered" evidence="1">
    <location>
        <begin position="60"/>
        <end position="81"/>
    </location>
</feature>
<evidence type="ECO:0000313" key="2">
    <source>
        <dbReference type="EMBL" id="EMF52000.1"/>
    </source>
</evidence>
<proteinExistence type="predicted"/>
<accession>M3FGH2</accession>
<sequence length="81" mass="9119">MTPWASEPTFRSLGVDGRASLDALRQQAMNAYEDQCAPAKPRTPMLYDMRELMRTAYYGSEHIGHGRPDAPRQLSRSPHTA</sequence>
<evidence type="ECO:0000256" key="1">
    <source>
        <dbReference type="SAM" id="MobiDB-lite"/>
    </source>
</evidence>
<dbReference type="AlphaFoldDB" id="M3FGH2"/>
<protein>
    <submittedName>
        <fullName evidence="2">Alcohol dehydrogenase</fullName>
    </submittedName>
</protein>
<reference evidence="3" key="1">
    <citation type="journal article" date="2013" name="Genome Announc.">
        <title>Draft Genome Sequence of Streptomyces bottropensis ATCC 25435, a Bottromycin-Producing Actinomycete.</title>
        <authorList>
            <person name="Zhang H."/>
            <person name="Zhou W."/>
            <person name="Zhuang Y."/>
            <person name="Liang X."/>
            <person name="Liu T."/>
        </authorList>
    </citation>
    <scope>NUCLEOTIDE SEQUENCE [LARGE SCALE GENOMIC DNA]</scope>
    <source>
        <strain evidence="3">ATCC 25435</strain>
    </source>
</reference>
<organism evidence="2 3">
    <name type="scientific">Streptomyces bottropensis ATCC 25435</name>
    <dbReference type="NCBI Taxonomy" id="1054862"/>
    <lineage>
        <taxon>Bacteria</taxon>
        <taxon>Bacillati</taxon>
        <taxon>Actinomycetota</taxon>
        <taxon>Actinomycetes</taxon>
        <taxon>Kitasatosporales</taxon>
        <taxon>Streptomycetaceae</taxon>
        <taxon>Streptomyces</taxon>
    </lineage>
</organism>
<evidence type="ECO:0000313" key="3">
    <source>
        <dbReference type="Proteomes" id="UP000030760"/>
    </source>
</evidence>